<comment type="catalytic activity">
    <reaction evidence="10 11">
        <text>DNA(n) + a 2'-deoxyribonucleoside 5'-triphosphate = DNA(n+1) + diphosphate</text>
        <dbReference type="Rhea" id="RHEA:22508"/>
        <dbReference type="Rhea" id="RHEA-COMP:17339"/>
        <dbReference type="Rhea" id="RHEA-COMP:17340"/>
        <dbReference type="ChEBI" id="CHEBI:33019"/>
        <dbReference type="ChEBI" id="CHEBI:61560"/>
        <dbReference type="ChEBI" id="CHEBI:173112"/>
        <dbReference type="EC" id="2.7.7.7"/>
    </reaction>
</comment>
<dbReference type="SMART" id="SM00382">
    <property type="entry name" value="AAA"/>
    <property type="match status" value="1"/>
</dbReference>
<keyword evidence="6 11" id="KW-0547">Nucleotide-binding</keyword>
<dbReference type="GO" id="GO:0005524">
    <property type="term" value="F:ATP binding"/>
    <property type="evidence" value="ECO:0007669"/>
    <property type="project" value="UniProtKB-KW"/>
</dbReference>
<evidence type="ECO:0000313" key="15">
    <source>
        <dbReference type="Proteomes" id="UP001156690"/>
    </source>
</evidence>
<evidence type="ECO:0000256" key="3">
    <source>
        <dbReference type="ARBA" id="ARBA00022695"/>
    </source>
</evidence>
<keyword evidence="2 11" id="KW-0808">Transferase</keyword>
<keyword evidence="7" id="KW-0862">Zinc</keyword>
<feature type="compositionally biased region" description="Polar residues" evidence="12">
    <location>
        <begin position="482"/>
        <end position="500"/>
    </location>
</feature>
<dbReference type="CDD" id="cd18137">
    <property type="entry name" value="HLD_clamp_pol_III_gamma_tau"/>
    <property type="match status" value="1"/>
</dbReference>
<feature type="compositionally biased region" description="Low complexity" evidence="12">
    <location>
        <begin position="501"/>
        <end position="520"/>
    </location>
</feature>
<dbReference type="InterPro" id="IPR012763">
    <property type="entry name" value="DNA_pol_III_sug/sutau_N"/>
</dbReference>
<keyword evidence="3 11" id="KW-0548">Nucleotidyltransferase</keyword>
<keyword evidence="15" id="KW-1185">Reference proteome</keyword>
<evidence type="ECO:0000256" key="6">
    <source>
        <dbReference type="ARBA" id="ARBA00022741"/>
    </source>
</evidence>
<dbReference type="AlphaFoldDB" id="A0AAV5NYB6"/>
<dbReference type="InterPro" id="IPR038249">
    <property type="entry name" value="PolIII_tau_V_sf"/>
</dbReference>
<keyword evidence="9 11" id="KW-0239">DNA-directed DNA polymerase</keyword>
<dbReference type="InterPro" id="IPR045085">
    <property type="entry name" value="HLD_clamp_pol_III_gamma_tau"/>
</dbReference>
<dbReference type="Pfam" id="PF22608">
    <property type="entry name" value="DNAX_ATPase_lid"/>
    <property type="match status" value="1"/>
</dbReference>
<reference evidence="15" key="1">
    <citation type="journal article" date="2019" name="Int. J. Syst. Evol. Microbiol.">
        <title>The Global Catalogue of Microorganisms (GCM) 10K type strain sequencing project: providing services to taxonomists for standard genome sequencing and annotation.</title>
        <authorList>
            <consortium name="The Broad Institute Genomics Platform"/>
            <consortium name="The Broad Institute Genome Sequencing Center for Infectious Disease"/>
            <person name="Wu L."/>
            <person name="Ma J."/>
        </authorList>
    </citation>
    <scope>NUCLEOTIDE SEQUENCE [LARGE SCALE GENOMIC DNA]</scope>
    <source>
        <strain evidence="15">NBRC 15640</strain>
    </source>
</reference>
<evidence type="ECO:0000256" key="5">
    <source>
        <dbReference type="ARBA" id="ARBA00022723"/>
    </source>
</evidence>
<dbReference type="SUPFAM" id="SSF48019">
    <property type="entry name" value="post-AAA+ oligomerization domain-like"/>
    <property type="match status" value="1"/>
</dbReference>
<dbReference type="NCBIfam" id="NF005942">
    <property type="entry name" value="PRK07994.1"/>
    <property type="match status" value="1"/>
</dbReference>
<dbReference type="GO" id="GO:0003677">
    <property type="term" value="F:DNA binding"/>
    <property type="evidence" value="ECO:0007669"/>
    <property type="project" value="InterPro"/>
</dbReference>
<evidence type="ECO:0000256" key="1">
    <source>
        <dbReference type="ARBA" id="ARBA00006360"/>
    </source>
</evidence>
<feature type="region of interest" description="Disordered" evidence="12">
    <location>
        <begin position="367"/>
        <end position="620"/>
    </location>
</feature>
<dbReference type="InterPro" id="IPR003593">
    <property type="entry name" value="AAA+_ATPase"/>
</dbReference>
<dbReference type="FunFam" id="1.20.272.10:FF:000003">
    <property type="entry name" value="DNA polymerase III subunit gamma/tau"/>
    <property type="match status" value="1"/>
</dbReference>
<dbReference type="InterPro" id="IPR021029">
    <property type="entry name" value="DNA_pol_III_tau_dom-5"/>
</dbReference>
<dbReference type="PANTHER" id="PTHR11669">
    <property type="entry name" value="REPLICATION FACTOR C / DNA POLYMERASE III GAMMA-TAU SUBUNIT"/>
    <property type="match status" value="1"/>
</dbReference>
<dbReference type="EMBL" id="BSNX01000067">
    <property type="protein sequence ID" value="GLQ75293.1"/>
    <property type="molecule type" value="Genomic_DNA"/>
</dbReference>
<feature type="domain" description="AAA+ ATPase" evidence="13">
    <location>
        <begin position="37"/>
        <end position="179"/>
    </location>
</feature>
<dbReference type="RefSeq" id="WP_126609917.1">
    <property type="nucleotide sequence ID" value="NZ_AP025144.1"/>
</dbReference>
<comment type="similarity">
    <text evidence="1 11">Belongs to the DnaX/STICHEL family.</text>
</comment>
<name>A0AAV5NYB6_9VIBR</name>
<dbReference type="Gene3D" id="1.20.272.10">
    <property type="match status" value="1"/>
</dbReference>
<feature type="compositionally biased region" description="Polar residues" evidence="12">
    <location>
        <begin position="386"/>
        <end position="419"/>
    </location>
</feature>
<dbReference type="Gene3D" id="1.10.8.60">
    <property type="match status" value="1"/>
</dbReference>
<dbReference type="Proteomes" id="UP001156690">
    <property type="component" value="Unassembled WGS sequence"/>
</dbReference>
<evidence type="ECO:0000256" key="4">
    <source>
        <dbReference type="ARBA" id="ARBA00022705"/>
    </source>
</evidence>
<dbReference type="Pfam" id="PF12168">
    <property type="entry name" value="DNA_pol3_tau_4"/>
    <property type="match status" value="1"/>
</dbReference>
<dbReference type="InterPro" id="IPR050238">
    <property type="entry name" value="DNA_Rep/Repair_Clamp_Loader"/>
</dbReference>
<dbReference type="GO" id="GO:0046872">
    <property type="term" value="F:metal ion binding"/>
    <property type="evidence" value="ECO:0007669"/>
    <property type="project" value="UniProtKB-KW"/>
</dbReference>
<dbReference type="InterPro" id="IPR027417">
    <property type="entry name" value="P-loop_NTPase"/>
</dbReference>
<proteinExistence type="inferred from homology"/>
<dbReference type="GO" id="GO:0003887">
    <property type="term" value="F:DNA-directed DNA polymerase activity"/>
    <property type="evidence" value="ECO:0007669"/>
    <property type="project" value="UniProtKB-KW"/>
</dbReference>
<dbReference type="SUPFAM" id="SSF52540">
    <property type="entry name" value="P-loop containing nucleoside triphosphate hydrolases"/>
    <property type="match status" value="1"/>
</dbReference>
<dbReference type="FunFam" id="3.40.50.300:FF:000014">
    <property type="entry name" value="DNA polymerase III subunit gamma/tau"/>
    <property type="match status" value="1"/>
</dbReference>
<dbReference type="InterPro" id="IPR022754">
    <property type="entry name" value="DNA_pol_III_gamma-3"/>
</dbReference>
<gene>
    <name evidence="11" type="primary">dnaX</name>
    <name evidence="14" type="ORF">GCM10007932_46550</name>
</gene>
<dbReference type="Pfam" id="PF12170">
    <property type="entry name" value="DNA_pol3_tau_5"/>
    <property type="match status" value="1"/>
</dbReference>
<feature type="compositionally biased region" description="Basic and acidic residues" evidence="12">
    <location>
        <begin position="610"/>
        <end position="619"/>
    </location>
</feature>
<dbReference type="InterPro" id="IPR008921">
    <property type="entry name" value="DNA_pol3_clamp-load_cplx_C"/>
</dbReference>
<dbReference type="GO" id="GO:0006261">
    <property type="term" value="P:DNA-templated DNA replication"/>
    <property type="evidence" value="ECO:0007669"/>
    <property type="project" value="TreeGrafter"/>
</dbReference>
<dbReference type="Gene3D" id="3.40.50.300">
    <property type="entry name" value="P-loop containing nucleotide triphosphate hydrolases"/>
    <property type="match status" value="1"/>
</dbReference>
<dbReference type="FunFam" id="1.10.8.60:FF:000013">
    <property type="entry name" value="DNA polymerase III subunit gamma/tau"/>
    <property type="match status" value="1"/>
</dbReference>
<protein>
    <recommendedName>
        <fullName evidence="11">DNA polymerase III subunit gamma/tau</fullName>
        <ecNumber evidence="11">2.7.7.7</ecNumber>
    </recommendedName>
</protein>
<accession>A0AAV5NYB6</accession>
<evidence type="ECO:0000256" key="11">
    <source>
        <dbReference type="RuleBase" id="RU364063"/>
    </source>
</evidence>
<evidence type="ECO:0000256" key="2">
    <source>
        <dbReference type="ARBA" id="ARBA00022679"/>
    </source>
</evidence>
<feature type="compositionally biased region" description="Polar residues" evidence="12">
    <location>
        <begin position="437"/>
        <end position="449"/>
    </location>
</feature>
<evidence type="ECO:0000256" key="9">
    <source>
        <dbReference type="ARBA" id="ARBA00022932"/>
    </source>
</evidence>
<evidence type="ECO:0000259" key="13">
    <source>
        <dbReference type="SMART" id="SM00382"/>
    </source>
</evidence>
<dbReference type="Gene3D" id="3.30.300.150">
    <property type="entry name" value="DNA polymerase III, tau subunit, domain V"/>
    <property type="match status" value="1"/>
</dbReference>
<keyword evidence="5" id="KW-0479">Metal-binding</keyword>
<keyword evidence="8 11" id="KW-0067">ATP-binding</keyword>
<feature type="compositionally biased region" description="Polar residues" evidence="12">
    <location>
        <begin position="533"/>
        <end position="545"/>
    </location>
</feature>
<organism evidence="14 15">
    <name type="scientific">Vibrio penaeicida</name>
    <dbReference type="NCBI Taxonomy" id="104609"/>
    <lineage>
        <taxon>Bacteria</taxon>
        <taxon>Pseudomonadati</taxon>
        <taxon>Pseudomonadota</taxon>
        <taxon>Gammaproteobacteria</taxon>
        <taxon>Vibrionales</taxon>
        <taxon>Vibrionaceae</taxon>
        <taxon>Vibrio</taxon>
    </lineage>
</organism>
<dbReference type="NCBIfam" id="TIGR02397">
    <property type="entry name" value="dnaX_nterm"/>
    <property type="match status" value="1"/>
</dbReference>
<feature type="compositionally biased region" description="Polar residues" evidence="12">
    <location>
        <begin position="575"/>
        <end position="593"/>
    </location>
</feature>
<feature type="compositionally biased region" description="Basic and acidic residues" evidence="12">
    <location>
        <begin position="426"/>
        <end position="435"/>
    </location>
</feature>
<dbReference type="NCBIfam" id="NF004046">
    <property type="entry name" value="PRK05563.1"/>
    <property type="match status" value="1"/>
</dbReference>
<dbReference type="InterPro" id="IPR022001">
    <property type="entry name" value="DNA_pol3_tau_IV"/>
</dbReference>
<dbReference type="Pfam" id="PF13177">
    <property type="entry name" value="DNA_pol3_delta2"/>
    <property type="match status" value="1"/>
</dbReference>
<evidence type="ECO:0000256" key="8">
    <source>
        <dbReference type="ARBA" id="ARBA00022840"/>
    </source>
</evidence>
<sequence length="769" mass="83793">MSYLALARKWRPHQFSEVVGQGHVLTALENALSQNRLHHAYLFSGTRGVGKTTIGRLFAKGLNCETGITAKPCGECSTCKEIDEGRFVDLLEIDAASRTKVEDTRELLDNVQYKPARGRFKVYLIDEVHMLSRHSFNALLKTLEEPPEYVKFLLATTDPQKLPVTILSRCLQFHLKPISVDNIHQQLDHILGHEQITAEPRALGMISHAADGSMRDALSLTDQAIALGNGAIDTSTVSNMLGTLDTDQAIHLLEAISAHRAQTALDALTRLAQNGVDWDGLLQELATQLHRIAMYQALPATLDKGQPDAEKIELLAKALSPEEIQLYYQIVIKGREDIAIAPSVKMGAEMIVLRLIAFKPAGAKALPLNAQPEENKPKEETPTNNSSTLERPSSASANSGVQSPVDNKQHVSGASTALEPTSPADAAREKLKEVRNPAQQQQPASQFVSNEPAPDYGDMPNYGDYEQDTMPPQYDDPAYAQPSASAPNPSISKSSVSNQRNQPVSQSSAPVQQQSAPANPISGLRHQLRSRRNQAGSESKANTENRGIGASPKKASATPANKKQTAAERIAQFASAGQVSPANSSTIRSSNTSAEEKKAVNEPYQWKPSKPVEKPKKTELTPTQIKQALEHTKTPEMAAKLVDESVAADHWSALIQKLNTAKLVEQLALNSSYHKEGNAIHLTLRAAQAHLNTEKAQKDLAEALATALEEPCELIVKIGEEGESPLELRDKLYQSKLQQAHDSLAQDPHIQFITARFAAEIDADSVRPI</sequence>
<dbReference type="Pfam" id="PF12169">
    <property type="entry name" value="DNA_pol3_gamma3"/>
    <property type="match status" value="1"/>
</dbReference>
<dbReference type="EC" id="2.7.7.7" evidence="11"/>
<comment type="caution">
    <text evidence="14">The sequence shown here is derived from an EMBL/GenBank/DDBJ whole genome shotgun (WGS) entry which is preliminary data.</text>
</comment>
<evidence type="ECO:0000256" key="12">
    <source>
        <dbReference type="SAM" id="MobiDB-lite"/>
    </source>
</evidence>
<dbReference type="GO" id="GO:0009360">
    <property type="term" value="C:DNA polymerase III complex"/>
    <property type="evidence" value="ECO:0007669"/>
    <property type="project" value="InterPro"/>
</dbReference>
<dbReference type="CDD" id="cd00009">
    <property type="entry name" value="AAA"/>
    <property type="match status" value="1"/>
</dbReference>
<comment type="function">
    <text evidence="11">DNA polymerase III is a complex, multichain enzyme responsible for most of the replicative synthesis in bacteria. This DNA polymerase also exhibits 3' to 5' exonuclease activity.</text>
</comment>
<comment type="subunit">
    <text evidence="11">DNA polymerase III contains a core (composed of alpha, epsilon and theta chains) that associates with a tau subunit. This core dimerizes to form the POLIII' complex. PolIII' associates with the gamma complex (composed of gamma, delta, delta', psi and chi chains) and with the beta chain to form the complete DNA polymerase III complex.</text>
</comment>
<evidence type="ECO:0000256" key="7">
    <source>
        <dbReference type="ARBA" id="ARBA00022833"/>
    </source>
</evidence>
<evidence type="ECO:0000256" key="10">
    <source>
        <dbReference type="ARBA" id="ARBA00049244"/>
    </source>
</evidence>
<evidence type="ECO:0000313" key="14">
    <source>
        <dbReference type="EMBL" id="GLQ75293.1"/>
    </source>
</evidence>
<keyword evidence="4 11" id="KW-0235">DNA replication</keyword>
<dbReference type="PANTHER" id="PTHR11669:SF0">
    <property type="entry name" value="PROTEIN STICHEL-LIKE 2"/>
    <property type="match status" value="1"/>
</dbReference>